<dbReference type="GO" id="GO:0031177">
    <property type="term" value="F:phosphopantetheine binding"/>
    <property type="evidence" value="ECO:0007669"/>
    <property type="project" value="TreeGrafter"/>
</dbReference>
<evidence type="ECO:0000259" key="2">
    <source>
        <dbReference type="Pfam" id="PF00668"/>
    </source>
</evidence>
<feature type="domain" description="Condensation" evidence="2">
    <location>
        <begin position="15"/>
        <end position="141"/>
    </location>
</feature>
<feature type="non-terminal residue" evidence="3">
    <location>
        <position position="1"/>
    </location>
</feature>
<evidence type="ECO:0000313" key="3">
    <source>
        <dbReference type="EMBL" id="PIM50378.1"/>
    </source>
</evidence>
<reference evidence="3 4" key="1">
    <citation type="submission" date="2017-11" db="EMBL/GenBank/DDBJ databases">
        <title>Draft genome sequence of Mitsuaria sp. HWN-4.</title>
        <authorList>
            <person name="Gundlapally S.R."/>
        </authorList>
    </citation>
    <scope>NUCLEOTIDE SEQUENCE [LARGE SCALE GENOMIC DNA]</scope>
    <source>
        <strain evidence="3 4">HWN-4</strain>
    </source>
</reference>
<dbReference type="GO" id="GO:0005829">
    <property type="term" value="C:cytosol"/>
    <property type="evidence" value="ECO:0007669"/>
    <property type="project" value="TreeGrafter"/>
</dbReference>
<feature type="non-terminal residue" evidence="3">
    <location>
        <position position="145"/>
    </location>
</feature>
<dbReference type="GO" id="GO:0043041">
    <property type="term" value="P:amino acid activation for nonribosomal peptide biosynthetic process"/>
    <property type="evidence" value="ECO:0007669"/>
    <property type="project" value="TreeGrafter"/>
</dbReference>
<dbReference type="Gene3D" id="3.30.559.30">
    <property type="entry name" value="Nonribosomal peptide synthetase, condensation domain"/>
    <property type="match status" value="1"/>
</dbReference>
<evidence type="ECO:0000256" key="1">
    <source>
        <dbReference type="SAM" id="MobiDB-lite"/>
    </source>
</evidence>
<evidence type="ECO:0000313" key="4">
    <source>
        <dbReference type="Proteomes" id="UP000231501"/>
    </source>
</evidence>
<dbReference type="GO" id="GO:0044550">
    <property type="term" value="P:secondary metabolite biosynthetic process"/>
    <property type="evidence" value="ECO:0007669"/>
    <property type="project" value="TreeGrafter"/>
</dbReference>
<dbReference type="GO" id="GO:0003824">
    <property type="term" value="F:catalytic activity"/>
    <property type="evidence" value="ECO:0007669"/>
    <property type="project" value="InterPro"/>
</dbReference>
<dbReference type="PANTHER" id="PTHR45527">
    <property type="entry name" value="NONRIBOSOMAL PEPTIDE SYNTHETASE"/>
    <property type="match status" value="1"/>
</dbReference>
<dbReference type="EMBL" id="PEOG01000225">
    <property type="protein sequence ID" value="PIM50378.1"/>
    <property type="molecule type" value="Genomic_DNA"/>
</dbReference>
<organism evidence="3 4">
    <name type="scientific">Roseateles chitinivorans</name>
    <dbReference type="NCBI Taxonomy" id="2917965"/>
    <lineage>
        <taxon>Bacteria</taxon>
        <taxon>Pseudomonadati</taxon>
        <taxon>Pseudomonadota</taxon>
        <taxon>Betaproteobacteria</taxon>
        <taxon>Burkholderiales</taxon>
        <taxon>Sphaerotilaceae</taxon>
        <taxon>Roseateles</taxon>
    </lineage>
</organism>
<keyword evidence="4" id="KW-1185">Reference proteome</keyword>
<sequence length="145" mass="14759">ATDGDPQASGARDAWRDLLAGLTEPTLASGVSPDHPDARPGTEPGRIVVRVPEAVTTQLHTCATAHGATLNSVVTAAVALVTGYHAGTTDVVIGTTVAGRPGHLVGIDETIGLFLNTVPVRVDMSPTRSVAAAMASIGEQRVAMM</sequence>
<dbReference type="RefSeq" id="WP_199174387.1">
    <property type="nucleotide sequence ID" value="NZ_PEOG01000225.1"/>
</dbReference>
<name>A0A2G9C1W9_9BURK</name>
<dbReference type="InterPro" id="IPR001242">
    <property type="entry name" value="Condensation_dom"/>
</dbReference>
<dbReference type="SUPFAM" id="SSF52777">
    <property type="entry name" value="CoA-dependent acyltransferases"/>
    <property type="match status" value="1"/>
</dbReference>
<accession>A0A2G9C1W9</accession>
<dbReference type="PANTHER" id="PTHR45527:SF1">
    <property type="entry name" value="FATTY ACID SYNTHASE"/>
    <property type="match status" value="1"/>
</dbReference>
<feature type="region of interest" description="Disordered" evidence="1">
    <location>
        <begin position="25"/>
        <end position="44"/>
    </location>
</feature>
<gene>
    <name evidence="3" type="ORF">CS062_25360</name>
</gene>
<comment type="caution">
    <text evidence="3">The sequence shown here is derived from an EMBL/GenBank/DDBJ whole genome shotgun (WGS) entry which is preliminary data.</text>
</comment>
<protein>
    <submittedName>
        <fullName evidence="3">Non-ribosomal peptide synthetase</fullName>
    </submittedName>
</protein>
<proteinExistence type="predicted"/>
<dbReference type="AlphaFoldDB" id="A0A2G9C1W9"/>
<dbReference type="Pfam" id="PF00668">
    <property type="entry name" value="Condensation"/>
    <property type="match status" value="1"/>
</dbReference>
<dbReference type="Proteomes" id="UP000231501">
    <property type="component" value="Unassembled WGS sequence"/>
</dbReference>